<reference evidence="2" key="1">
    <citation type="submission" date="2023-08" db="EMBL/GenBank/DDBJ databases">
        <authorList>
            <person name="Chen Y."/>
            <person name="Shah S."/>
            <person name="Dougan E. K."/>
            <person name="Thang M."/>
            <person name="Chan C."/>
        </authorList>
    </citation>
    <scope>NUCLEOTIDE SEQUENCE</scope>
</reference>
<comment type="caution">
    <text evidence="2">The sequence shown here is derived from an EMBL/GenBank/DDBJ whole genome shotgun (WGS) entry which is preliminary data.</text>
</comment>
<protein>
    <submittedName>
        <fullName evidence="2">Uncharacterized protein</fullName>
    </submittedName>
</protein>
<dbReference type="AlphaFoldDB" id="A0AA36I515"/>
<dbReference type="Proteomes" id="UP001178507">
    <property type="component" value="Unassembled WGS sequence"/>
</dbReference>
<name>A0AA36I515_9DINO</name>
<accession>A0AA36I515</accession>
<evidence type="ECO:0000313" key="2">
    <source>
        <dbReference type="EMBL" id="CAJ1381162.1"/>
    </source>
</evidence>
<sequence>VTHGFMQAMTPQHPFGERTASAASRPSSAGRIVTLPGQQPPKVSPEAGGTGGYAIRRPSVATYAGYEDRARRTSCSNVGDVMAPKSVNSLRAQVNGIRSSAVVADADAICRARGRRPSVVEVHSFGSTGPLMG</sequence>
<proteinExistence type="predicted"/>
<keyword evidence="3" id="KW-1185">Reference proteome</keyword>
<dbReference type="EMBL" id="CAUJNA010000782">
    <property type="protein sequence ID" value="CAJ1381162.1"/>
    <property type="molecule type" value="Genomic_DNA"/>
</dbReference>
<feature type="compositionally biased region" description="Low complexity" evidence="1">
    <location>
        <begin position="20"/>
        <end position="29"/>
    </location>
</feature>
<gene>
    <name evidence="2" type="ORF">EVOR1521_LOCUS8937</name>
</gene>
<evidence type="ECO:0000313" key="3">
    <source>
        <dbReference type="Proteomes" id="UP001178507"/>
    </source>
</evidence>
<organism evidence="2 3">
    <name type="scientific">Effrenium voratum</name>
    <dbReference type="NCBI Taxonomy" id="2562239"/>
    <lineage>
        <taxon>Eukaryota</taxon>
        <taxon>Sar</taxon>
        <taxon>Alveolata</taxon>
        <taxon>Dinophyceae</taxon>
        <taxon>Suessiales</taxon>
        <taxon>Symbiodiniaceae</taxon>
        <taxon>Effrenium</taxon>
    </lineage>
</organism>
<feature type="region of interest" description="Disordered" evidence="1">
    <location>
        <begin position="1"/>
        <end position="54"/>
    </location>
</feature>
<feature type="non-terminal residue" evidence="2">
    <location>
        <position position="133"/>
    </location>
</feature>
<evidence type="ECO:0000256" key="1">
    <source>
        <dbReference type="SAM" id="MobiDB-lite"/>
    </source>
</evidence>